<sequence length="107" mass="11663">MRDILIATNWKVASYIDSGDDETSDYNGYTVDFKVSDEVVATNGSNTNNGSWSVNGSGNELTLNFNGTPFNEFNDDWDIISVLPTRIELRDVSGGGSGTDILIFEKA</sequence>
<dbReference type="EMBL" id="LXIE01000013">
    <property type="protein sequence ID" value="OAD91416.1"/>
    <property type="molecule type" value="Genomic_DNA"/>
</dbReference>
<protein>
    <recommendedName>
        <fullName evidence="3">Lipocalin-like domain-containing protein</fullName>
    </recommendedName>
</protein>
<organism evidence="1 2">
    <name type="scientific">Aequorivita soesokkakensis</name>
    <dbReference type="NCBI Taxonomy" id="1385699"/>
    <lineage>
        <taxon>Bacteria</taxon>
        <taxon>Pseudomonadati</taxon>
        <taxon>Bacteroidota</taxon>
        <taxon>Flavobacteriia</taxon>
        <taxon>Flavobacteriales</taxon>
        <taxon>Flavobacteriaceae</taxon>
        <taxon>Aequorivita</taxon>
    </lineage>
</organism>
<keyword evidence="2" id="KW-1185">Reference proteome</keyword>
<gene>
    <name evidence="1" type="ORF">A7A78_12210</name>
</gene>
<name>A0A1A9LEN4_9FLAO</name>
<dbReference type="STRING" id="1385699.A7A78_12210"/>
<dbReference type="AlphaFoldDB" id="A0A1A9LEN4"/>
<comment type="caution">
    <text evidence="1">The sequence shown here is derived from an EMBL/GenBank/DDBJ whole genome shotgun (WGS) entry which is preliminary data.</text>
</comment>
<accession>A0A1A9LEN4</accession>
<evidence type="ECO:0008006" key="3">
    <source>
        <dbReference type="Google" id="ProtNLM"/>
    </source>
</evidence>
<proteinExistence type="predicted"/>
<evidence type="ECO:0000313" key="2">
    <source>
        <dbReference type="Proteomes" id="UP000077552"/>
    </source>
</evidence>
<evidence type="ECO:0000313" key="1">
    <source>
        <dbReference type="EMBL" id="OAD91416.1"/>
    </source>
</evidence>
<reference evidence="1 2" key="1">
    <citation type="submission" date="2016-05" db="EMBL/GenBank/DDBJ databases">
        <title>Genome sequencing of Vitellibacter soesokkakensis RSSK-12.</title>
        <authorList>
            <person name="Thevarajoo S."/>
            <person name="Selvaratnam C."/>
            <person name="Goh K.M."/>
            <person name="Chan K.-G."/>
            <person name="Chong C.S."/>
        </authorList>
    </citation>
    <scope>NUCLEOTIDE SEQUENCE [LARGE SCALE GENOMIC DNA]</scope>
    <source>
        <strain evidence="1 2">RSSK-12</strain>
    </source>
</reference>
<dbReference type="Proteomes" id="UP000077552">
    <property type="component" value="Unassembled WGS sequence"/>
</dbReference>